<keyword evidence="6" id="KW-0805">Transcription regulation</keyword>
<dbReference type="PROSITE" id="PS50014">
    <property type="entry name" value="BROMODOMAIN_2"/>
    <property type="match status" value="1"/>
</dbReference>
<dbReference type="PANTHER" id="PTHR45750:SF3">
    <property type="entry name" value="HISTONE ACETYLTRANSFERASE"/>
    <property type="match status" value="1"/>
</dbReference>
<evidence type="ECO:0000313" key="16">
    <source>
        <dbReference type="Proteomes" id="UP000824469"/>
    </source>
</evidence>
<dbReference type="EMBL" id="JAHRHJ020000001">
    <property type="protein sequence ID" value="KAH9329189.1"/>
    <property type="molecule type" value="Genomic_DNA"/>
</dbReference>
<evidence type="ECO:0000256" key="11">
    <source>
        <dbReference type="ARBA" id="ARBA00023315"/>
    </source>
</evidence>
<dbReference type="GO" id="GO:0000123">
    <property type="term" value="C:histone acetyltransferase complex"/>
    <property type="evidence" value="ECO:0007669"/>
    <property type="project" value="TreeGrafter"/>
</dbReference>
<dbReference type="Proteomes" id="UP000824469">
    <property type="component" value="Unassembled WGS sequence"/>
</dbReference>
<dbReference type="InterPro" id="IPR036427">
    <property type="entry name" value="Bromodomain-like_sf"/>
</dbReference>
<dbReference type="InterPro" id="IPR016181">
    <property type="entry name" value="Acyl_CoA_acyltransferase"/>
</dbReference>
<dbReference type="EC" id="2.3.1.48" evidence="3"/>
<evidence type="ECO:0000256" key="7">
    <source>
        <dbReference type="ARBA" id="ARBA00023117"/>
    </source>
</evidence>
<dbReference type="AlphaFoldDB" id="A0AA38GUH7"/>
<keyword evidence="8" id="KW-0010">Activator</keyword>
<evidence type="ECO:0000256" key="9">
    <source>
        <dbReference type="ARBA" id="ARBA00023163"/>
    </source>
</evidence>
<keyword evidence="16" id="KW-1185">Reference proteome</keyword>
<evidence type="ECO:0000256" key="10">
    <source>
        <dbReference type="ARBA" id="ARBA00023242"/>
    </source>
</evidence>
<dbReference type="InterPro" id="IPR037800">
    <property type="entry name" value="GCN5"/>
</dbReference>
<dbReference type="Pfam" id="PF00583">
    <property type="entry name" value="Acetyltransf_1"/>
    <property type="match status" value="1"/>
</dbReference>
<dbReference type="CDD" id="cd04301">
    <property type="entry name" value="NAT_SF"/>
    <property type="match status" value="1"/>
</dbReference>
<protein>
    <recommendedName>
        <fullName evidence="3">histone acetyltransferase</fullName>
        <ecNumber evidence="3">2.3.1.48</ecNumber>
    </recommendedName>
</protein>
<keyword evidence="4" id="KW-0808">Transferase</keyword>
<comment type="similarity">
    <text evidence="2">Belongs to the acetyltransferase family. GCN5 subfamily.</text>
</comment>
<dbReference type="InterPro" id="IPR001487">
    <property type="entry name" value="Bromodomain"/>
</dbReference>
<evidence type="ECO:0000256" key="4">
    <source>
        <dbReference type="ARBA" id="ARBA00022679"/>
    </source>
</evidence>
<feature type="non-terminal residue" evidence="15">
    <location>
        <position position="368"/>
    </location>
</feature>
<dbReference type="Pfam" id="PF00439">
    <property type="entry name" value="Bromodomain"/>
    <property type="match status" value="1"/>
</dbReference>
<evidence type="ECO:0000259" key="14">
    <source>
        <dbReference type="PROSITE" id="PS51186"/>
    </source>
</evidence>
<comment type="caution">
    <text evidence="15">The sequence shown here is derived from an EMBL/GenBank/DDBJ whole genome shotgun (WGS) entry which is preliminary data.</text>
</comment>
<dbReference type="InterPro" id="IPR000182">
    <property type="entry name" value="GNAT_dom"/>
</dbReference>
<dbReference type="GO" id="GO:0045944">
    <property type="term" value="P:positive regulation of transcription by RNA polymerase II"/>
    <property type="evidence" value="ECO:0007669"/>
    <property type="project" value="TreeGrafter"/>
</dbReference>
<keyword evidence="11" id="KW-0012">Acyltransferase</keyword>
<evidence type="ECO:0000256" key="8">
    <source>
        <dbReference type="ARBA" id="ARBA00023159"/>
    </source>
</evidence>
<keyword evidence="9" id="KW-0804">Transcription</keyword>
<dbReference type="PANTHER" id="PTHR45750">
    <property type="entry name" value="GH11602P"/>
    <property type="match status" value="1"/>
</dbReference>
<dbReference type="GO" id="GO:0005634">
    <property type="term" value="C:nucleus"/>
    <property type="evidence" value="ECO:0007669"/>
    <property type="project" value="UniProtKB-SubCell"/>
</dbReference>
<organism evidence="15 16">
    <name type="scientific">Taxus chinensis</name>
    <name type="common">Chinese yew</name>
    <name type="synonym">Taxus wallichiana var. chinensis</name>
    <dbReference type="NCBI Taxonomy" id="29808"/>
    <lineage>
        <taxon>Eukaryota</taxon>
        <taxon>Viridiplantae</taxon>
        <taxon>Streptophyta</taxon>
        <taxon>Embryophyta</taxon>
        <taxon>Tracheophyta</taxon>
        <taxon>Spermatophyta</taxon>
        <taxon>Pinopsida</taxon>
        <taxon>Pinidae</taxon>
        <taxon>Conifers II</taxon>
        <taxon>Cupressales</taxon>
        <taxon>Taxaceae</taxon>
        <taxon>Taxus</taxon>
    </lineage>
</organism>
<feature type="non-terminal residue" evidence="15">
    <location>
        <position position="1"/>
    </location>
</feature>
<evidence type="ECO:0000256" key="2">
    <source>
        <dbReference type="ARBA" id="ARBA00008607"/>
    </source>
</evidence>
<evidence type="ECO:0000256" key="3">
    <source>
        <dbReference type="ARBA" id="ARBA00013184"/>
    </source>
</evidence>
<comment type="subcellular location">
    <subcellularLocation>
        <location evidence="1">Nucleus</location>
    </subcellularLocation>
</comment>
<feature type="domain" description="N-acetyltransferase" evidence="14">
    <location>
        <begin position="45"/>
        <end position="192"/>
    </location>
</feature>
<accession>A0AA38GUH7</accession>
<keyword evidence="5" id="KW-0156">Chromatin regulator</keyword>
<keyword evidence="7 12" id="KW-0103">Bromodomain</keyword>
<dbReference type="PROSITE" id="PS51186">
    <property type="entry name" value="GNAT"/>
    <property type="match status" value="1"/>
</dbReference>
<dbReference type="Gene3D" id="3.40.630.30">
    <property type="match status" value="1"/>
</dbReference>
<dbReference type="SUPFAM" id="SSF47370">
    <property type="entry name" value="Bromodomain"/>
    <property type="match status" value="1"/>
</dbReference>
<evidence type="ECO:0000256" key="12">
    <source>
        <dbReference type="PROSITE-ProRule" id="PRU00035"/>
    </source>
</evidence>
<name>A0AA38GUH7_TAXCH</name>
<dbReference type="GO" id="GO:0010484">
    <property type="term" value="F:histone H3 acetyltransferase activity"/>
    <property type="evidence" value="ECO:0007669"/>
    <property type="project" value="TreeGrafter"/>
</dbReference>
<dbReference type="SMART" id="SM00297">
    <property type="entry name" value="BROMO"/>
    <property type="match status" value="1"/>
</dbReference>
<keyword evidence="10" id="KW-0539">Nucleus</keyword>
<dbReference type="SUPFAM" id="SSF55729">
    <property type="entry name" value="Acyl-CoA N-acyltransferases (Nat)"/>
    <property type="match status" value="1"/>
</dbReference>
<evidence type="ECO:0000256" key="6">
    <source>
        <dbReference type="ARBA" id="ARBA00023015"/>
    </source>
</evidence>
<evidence type="ECO:0000259" key="13">
    <source>
        <dbReference type="PROSITE" id="PS50014"/>
    </source>
</evidence>
<dbReference type="OMA" id="IEYRVVN"/>
<evidence type="ECO:0000256" key="5">
    <source>
        <dbReference type="ARBA" id="ARBA00022853"/>
    </source>
</evidence>
<dbReference type="PRINTS" id="PR00503">
    <property type="entry name" value="BROMODOMAIN"/>
</dbReference>
<evidence type="ECO:0000313" key="15">
    <source>
        <dbReference type="EMBL" id="KAH9329189.1"/>
    </source>
</evidence>
<evidence type="ECO:0000256" key="1">
    <source>
        <dbReference type="ARBA" id="ARBA00004123"/>
    </source>
</evidence>
<dbReference type="PROSITE" id="PS00633">
    <property type="entry name" value="BROMODOMAIN_1"/>
    <property type="match status" value="1"/>
</dbReference>
<dbReference type="Gene3D" id="1.20.920.10">
    <property type="entry name" value="Bromodomain-like"/>
    <property type="match status" value="1"/>
</dbReference>
<proteinExistence type="inferred from homology"/>
<dbReference type="InterPro" id="IPR018359">
    <property type="entry name" value="Bromodomain_CS"/>
</dbReference>
<sequence>THAFGNARACAKNGTTISVPFLACANENSAFREDAGRLKFLCISNDGVDKHMIWLIDLKNIIAKQLPNMPKKYIVRLVMDRRHKSMLMISHNQVVGGITYRPCQSQEFGEIVFCCITAKEQHKGYGTRLMNHLKQHACDKDRLTHFLTYADNSAVNYFIKLGFTENIEMTKEIWEGYIKDYSGASLMECKIDPKLIYTDLPAMIRHQRRKICERVMELSNCHIIYPGIDIQKRKAGIPMKPIKVEDIPGLKEAGWTPNQWHCTSFRVLNSSSEGLPNQEALHKLMQSLWKAMSRHKYAEPFKEPVDAHDVPDYYDIIKDPIDLKTIWERLESRQYYVTLDMFLADVKRIFVNACTYNEHTTFYYQCAK</sequence>
<gene>
    <name evidence="15" type="ORF">KI387_001297</name>
</gene>
<reference evidence="15 16" key="1">
    <citation type="journal article" date="2021" name="Nat. Plants">
        <title>The Taxus genome provides insights into paclitaxel biosynthesis.</title>
        <authorList>
            <person name="Xiong X."/>
            <person name="Gou J."/>
            <person name="Liao Q."/>
            <person name="Li Y."/>
            <person name="Zhou Q."/>
            <person name="Bi G."/>
            <person name="Li C."/>
            <person name="Du R."/>
            <person name="Wang X."/>
            <person name="Sun T."/>
            <person name="Guo L."/>
            <person name="Liang H."/>
            <person name="Lu P."/>
            <person name="Wu Y."/>
            <person name="Zhang Z."/>
            <person name="Ro D.K."/>
            <person name="Shang Y."/>
            <person name="Huang S."/>
            <person name="Yan J."/>
        </authorList>
    </citation>
    <scope>NUCLEOTIDE SEQUENCE [LARGE SCALE GENOMIC DNA]</scope>
    <source>
        <strain evidence="15">Ta-2019</strain>
    </source>
</reference>
<feature type="domain" description="Bromo" evidence="13">
    <location>
        <begin position="293"/>
        <end position="364"/>
    </location>
</feature>